<keyword evidence="3" id="KW-0804">Transcription</keyword>
<dbReference type="EMBL" id="JBHUEY010000001">
    <property type="protein sequence ID" value="MFD1783859.1"/>
    <property type="molecule type" value="Genomic_DNA"/>
</dbReference>
<name>A0ABW4N1K4_9CAUL</name>
<sequence>MSPGCAMAVRAAELTVGAGFARGLLEFAVSKGAGRDELMARAGLSPDDLAAQDGRVPWTRYVALMRAGKALTGDPALALHYGEAVEISQVSIVGLIGRAADTVMDSFATLNRFVRLIVETENEGPGERFQLRRDRAGLWMVDTRKDADAFPELTESWLAQMICGPRRYDPRKWVKAAHVTHAAPAHAAEYEKVLGVPVTFGSDRNAMLIEEASLDAPVAYLPKYVKGVLTGHADALLRELEASKTTRGRVEALLKPMLHSGQASMDLVAGQLGLSRQTLFRRLKAEGVTFEQVLDELRCRLARDYLTGRRLSVNETAYLLGFSDPAAFSRAFKRWTGESPSAAREPDGDR</sequence>
<dbReference type="PANTHER" id="PTHR47894">
    <property type="entry name" value="HTH-TYPE TRANSCRIPTIONAL REGULATOR GADX"/>
    <property type="match status" value="1"/>
</dbReference>
<accession>A0ABW4N1K4</accession>
<dbReference type="PANTHER" id="PTHR47894:SF1">
    <property type="entry name" value="HTH-TYPE TRANSCRIPTIONAL REGULATOR VQSM"/>
    <property type="match status" value="1"/>
</dbReference>
<dbReference type="SUPFAM" id="SSF46689">
    <property type="entry name" value="Homeodomain-like"/>
    <property type="match status" value="1"/>
</dbReference>
<gene>
    <name evidence="5" type="ORF">ACFSC0_10680</name>
</gene>
<dbReference type="RefSeq" id="WP_377282950.1">
    <property type="nucleotide sequence ID" value="NZ_JBHRSI010000008.1"/>
</dbReference>
<keyword evidence="2" id="KW-0238">DNA-binding</keyword>
<dbReference type="PROSITE" id="PS01124">
    <property type="entry name" value="HTH_ARAC_FAMILY_2"/>
    <property type="match status" value="1"/>
</dbReference>
<reference evidence="6" key="1">
    <citation type="journal article" date="2019" name="Int. J. Syst. Evol. Microbiol.">
        <title>The Global Catalogue of Microorganisms (GCM) 10K type strain sequencing project: providing services to taxonomists for standard genome sequencing and annotation.</title>
        <authorList>
            <consortium name="The Broad Institute Genomics Platform"/>
            <consortium name="The Broad Institute Genome Sequencing Center for Infectious Disease"/>
            <person name="Wu L."/>
            <person name="Ma J."/>
        </authorList>
    </citation>
    <scope>NUCLEOTIDE SEQUENCE [LARGE SCALE GENOMIC DNA]</scope>
    <source>
        <strain evidence="6">DFY28</strain>
    </source>
</reference>
<dbReference type="InterPro" id="IPR009057">
    <property type="entry name" value="Homeodomain-like_sf"/>
</dbReference>
<dbReference type="Pfam" id="PF12833">
    <property type="entry name" value="HTH_18"/>
    <property type="match status" value="1"/>
</dbReference>
<keyword evidence="1" id="KW-0805">Transcription regulation</keyword>
<dbReference type="Proteomes" id="UP001597237">
    <property type="component" value="Unassembled WGS sequence"/>
</dbReference>
<protein>
    <submittedName>
        <fullName evidence="5">AraC family transcriptional regulator</fullName>
    </submittedName>
</protein>
<feature type="domain" description="HTH araC/xylS-type" evidence="4">
    <location>
        <begin position="248"/>
        <end position="346"/>
    </location>
</feature>
<dbReference type="Pfam" id="PF12625">
    <property type="entry name" value="Arabinose_bd"/>
    <property type="match status" value="1"/>
</dbReference>
<evidence type="ECO:0000313" key="5">
    <source>
        <dbReference type="EMBL" id="MFD1783859.1"/>
    </source>
</evidence>
<keyword evidence="6" id="KW-1185">Reference proteome</keyword>
<evidence type="ECO:0000313" key="6">
    <source>
        <dbReference type="Proteomes" id="UP001597237"/>
    </source>
</evidence>
<evidence type="ECO:0000259" key="4">
    <source>
        <dbReference type="PROSITE" id="PS01124"/>
    </source>
</evidence>
<dbReference type="InterPro" id="IPR032687">
    <property type="entry name" value="AraC-type_N"/>
</dbReference>
<comment type="caution">
    <text evidence="5">The sequence shown here is derived from an EMBL/GenBank/DDBJ whole genome shotgun (WGS) entry which is preliminary data.</text>
</comment>
<evidence type="ECO:0000256" key="2">
    <source>
        <dbReference type="ARBA" id="ARBA00023125"/>
    </source>
</evidence>
<dbReference type="Gene3D" id="1.10.10.60">
    <property type="entry name" value="Homeodomain-like"/>
    <property type="match status" value="1"/>
</dbReference>
<evidence type="ECO:0000256" key="1">
    <source>
        <dbReference type="ARBA" id="ARBA00023015"/>
    </source>
</evidence>
<organism evidence="5 6">
    <name type="scientific">Phenylobacterium terrae</name>
    <dbReference type="NCBI Taxonomy" id="2665495"/>
    <lineage>
        <taxon>Bacteria</taxon>
        <taxon>Pseudomonadati</taxon>
        <taxon>Pseudomonadota</taxon>
        <taxon>Alphaproteobacteria</taxon>
        <taxon>Caulobacterales</taxon>
        <taxon>Caulobacteraceae</taxon>
        <taxon>Phenylobacterium</taxon>
    </lineage>
</organism>
<proteinExistence type="predicted"/>
<dbReference type="InterPro" id="IPR018060">
    <property type="entry name" value="HTH_AraC"/>
</dbReference>
<evidence type="ECO:0000256" key="3">
    <source>
        <dbReference type="ARBA" id="ARBA00023163"/>
    </source>
</evidence>
<dbReference type="SMART" id="SM00342">
    <property type="entry name" value="HTH_ARAC"/>
    <property type="match status" value="1"/>
</dbReference>